<dbReference type="EMBL" id="QXJM01000063">
    <property type="protein sequence ID" value="RIE00274.1"/>
    <property type="molecule type" value="Genomic_DNA"/>
</dbReference>
<evidence type="ECO:0000313" key="3">
    <source>
        <dbReference type="EMBL" id="RIE00274.1"/>
    </source>
</evidence>
<keyword evidence="4" id="KW-1185">Reference proteome</keyword>
<comment type="caution">
    <text evidence="3">The sequence shown here is derived from an EMBL/GenBank/DDBJ whole genome shotgun (WGS) entry which is preliminary data.</text>
</comment>
<sequence length="78" mass="7649">MVAFALLLTVPAVMTGCSTATSRSNCNPNYENCDDNGYSGGGGGYVYSGGSASKKNSSSSDSGIYKGFGSGGKSSVGG</sequence>
<reference evidence="3 4" key="1">
    <citation type="submission" date="2018-09" db="EMBL/GenBank/DDBJ databases">
        <title>Cohnella cavernae sp. nov., isolated from a karst cave.</title>
        <authorList>
            <person name="Zhu H."/>
        </authorList>
    </citation>
    <scope>NUCLEOTIDE SEQUENCE [LARGE SCALE GENOMIC DNA]</scope>
    <source>
        <strain evidence="3 4">K2E09-144</strain>
    </source>
</reference>
<organism evidence="3 4">
    <name type="scientific">Cohnella faecalis</name>
    <dbReference type="NCBI Taxonomy" id="2315694"/>
    <lineage>
        <taxon>Bacteria</taxon>
        <taxon>Bacillati</taxon>
        <taxon>Bacillota</taxon>
        <taxon>Bacilli</taxon>
        <taxon>Bacillales</taxon>
        <taxon>Paenibacillaceae</taxon>
        <taxon>Cohnella</taxon>
    </lineage>
</organism>
<feature type="chain" id="PRO_5017480016" description="Lipoprotein" evidence="2">
    <location>
        <begin position="21"/>
        <end position="78"/>
    </location>
</feature>
<feature type="region of interest" description="Disordered" evidence="1">
    <location>
        <begin position="50"/>
        <end position="78"/>
    </location>
</feature>
<gene>
    <name evidence="3" type="ORF">D3H35_29650</name>
</gene>
<evidence type="ECO:0000256" key="2">
    <source>
        <dbReference type="SAM" id="SignalP"/>
    </source>
</evidence>
<feature type="compositionally biased region" description="Low complexity" evidence="1">
    <location>
        <begin position="50"/>
        <end position="65"/>
    </location>
</feature>
<dbReference type="AlphaFoldDB" id="A0A398CMX9"/>
<evidence type="ECO:0008006" key="5">
    <source>
        <dbReference type="Google" id="ProtNLM"/>
    </source>
</evidence>
<accession>A0A398CMX9</accession>
<evidence type="ECO:0000313" key="4">
    <source>
        <dbReference type="Proteomes" id="UP000266340"/>
    </source>
</evidence>
<protein>
    <recommendedName>
        <fullName evidence="5">Lipoprotein</fullName>
    </recommendedName>
</protein>
<proteinExistence type="predicted"/>
<dbReference type="Proteomes" id="UP000266340">
    <property type="component" value="Unassembled WGS sequence"/>
</dbReference>
<feature type="compositionally biased region" description="Gly residues" evidence="1">
    <location>
        <begin position="66"/>
        <end position="78"/>
    </location>
</feature>
<feature type="signal peptide" evidence="2">
    <location>
        <begin position="1"/>
        <end position="20"/>
    </location>
</feature>
<evidence type="ECO:0000256" key="1">
    <source>
        <dbReference type="SAM" id="MobiDB-lite"/>
    </source>
</evidence>
<keyword evidence="2" id="KW-0732">Signal</keyword>
<name>A0A398CMX9_9BACL</name>